<keyword evidence="2" id="KW-0067">ATP-binding</keyword>
<dbReference type="PANTHER" id="PTHR42960:SF1">
    <property type="entry name" value="YCF46 PROTEIN"/>
    <property type="match status" value="1"/>
</dbReference>
<evidence type="ECO:0000256" key="2">
    <source>
        <dbReference type="ARBA" id="ARBA00022840"/>
    </source>
</evidence>
<dbReference type="SUPFAM" id="SSF52540">
    <property type="entry name" value="P-loop containing nucleoside triphosphate hydrolases"/>
    <property type="match status" value="2"/>
</dbReference>
<name>A0ABT9GNL9_9GAMM</name>
<feature type="domain" description="AAA+ ATPase" evidence="5">
    <location>
        <begin position="259"/>
        <end position="392"/>
    </location>
</feature>
<sequence length="486" mass="54363">MHEFDDLKVLLQARSPLIVIESYEEQRALQLIRRLAVNLFRPLFQWSCTEGLRRLDVPSDAQTFNTEPQQVLAQIKGSKNPGIYVLCDFHPFLQEPRHIRYLKEIALMHEQVGHTLVLLSHAISIPAELARLCYRFELHLPSDQQVRQLVLEAAELYQQHTGELADMPPEAVQQLVQNLRGLTFEEVKRLAYKAIANDGAISPADVSRVNTAKFRLLQTEGVLSQVYDTKALDDVVGLDNLKNWLLQRRTVFVQQQRDTPKGVLLTGVQGTGKSLAAKAIAGAFGVPLLLLDMASLYNKYIGETEKNLRQALQLADAMAPCVLWIDEIEKGISSGQGDQGVGKRLLGTLLTWMAERKAAVFLVATANNIHELAPELLRKGRFDELFFVDLPEEAERLALLKLHLQRRELELDAEGLTKLLPLTTGFSGAELEQAVVGASFRAQSEASPLSWHHLEQELSQTQPISVVMAESVAALRHWASSRCVKA</sequence>
<dbReference type="InterPro" id="IPR027417">
    <property type="entry name" value="P-loop_NTPase"/>
</dbReference>
<comment type="similarity">
    <text evidence="3">Belongs to the AAA ATPase family. Highly divergent.</text>
</comment>
<dbReference type="PANTHER" id="PTHR42960">
    <property type="entry name" value="YCF46 PROTEIN"/>
    <property type="match status" value="1"/>
</dbReference>
<evidence type="ECO:0000256" key="3">
    <source>
        <dbReference type="ARBA" id="ARBA00038088"/>
    </source>
</evidence>
<gene>
    <name evidence="6" type="ORF">Q3O59_05865</name>
</gene>
<keyword evidence="1" id="KW-0547">Nucleotide-binding</keyword>
<evidence type="ECO:0000256" key="1">
    <source>
        <dbReference type="ARBA" id="ARBA00022741"/>
    </source>
</evidence>
<comment type="caution">
    <text evidence="6">The sequence shown here is derived from an EMBL/GenBank/DDBJ whole genome shotgun (WGS) entry which is preliminary data.</text>
</comment>
<organism evidence="6 7">
    <name type="scientific">Alkalimonas delamerensis</name>
    <dbReference type="NCBI Taxonomy" id="265981"/>
    <lineage>
        <taxon>Bacteria</taxon>
        <taxon>Pseudomonadati</taxon>
        <taxon>Pseudomonadota</taxon>
        <taxon>Gammaproteobacteria</taxon>
        <taxon>Alkalimonas</taxon>
    </lineage>
</organism>
<evidence type="ECO:0000256" key="4">
    <source>
        <dbReference type="ARBA" id="ARBA00040480"/>
    </source>
</evidence>
<accession>A0ABT9GNL9</accession>
<dbReference type="RefSeq" id="WP_305944685.1">
    <property type="nucleotide sequence ID" value="NZ_JAUZVY010000002.1"/>
</dbReference>
<dbReference type="InterPro" id="IPR003959">
    <property type="entry name" value="ATPase_AAA_core"/>
</dbReference>
<evidence type="ECO:0000313" key="7">
    <source>
        <dbReference type="Proteomes" id="UP001236258"/>
    </source>
</evidence>
<evidence type="ECO:0000313" key="6">
    <source>
        <dbReference type="EMBL" id="MDP4528556.1"/>
    </source>
</evidence>
<dbReference type="EMBL" id="JAUZVY010000002">
    <property type="protein sequence ID" value="MDP4528556.1"/>
    <property type="molecule type" value="Genomic_DNA"/>
</dbReference>
<dbReference type="InterPro" id="IPR052381">
    <property type="entry name" value="AAA_domain_protein"/>
</dbReference>
<protein>
    <recommendedName>
        <fullName evidence="4">Uncharacterized AAA domain-containing protein ycf46</fullName>
    </recommendedName>
</protein>
<dbReference type="Proteomes" id="UP001236258">
    <property type="component" value="Unassembled WGS sequence"/>
</dbReference>
<dbReference type="SMART" id="SM00382">
    <property type="entry name" value="AAA"/>
    <property type="match status" value="1"/>
</dbReference>
<evidence type="ECO:0000259" key="5">
    <source>
        <dbReference type="SMART" id="SM00382"/>
    </source>
</evidence>
<proteinExistence type="inferred from homology"/>
<dbReference type="Pfam" id="PF00004">
    <property type="entry name" value="AAA"/>
    <property type="match status" value="1"/>
</dbReference>
<keyword evidence="7" id="KW-1185">Reference proteome</keyword>
<reference evidence="6 7" key="1">
    <citation type="submission" date="2023-08" db="EMBL/GenBank/DDBJ databases">
        <authorList>
            <person name="Joshi A."/>
            <person name="Thite S."/>
        </authorList>
    </citation>
    <scope>NUCLEOTIDE SEQUENCE [LARGE SCALE GENOMIC DNA]</scope>
    <source>
        <strain evidence="6 7">1E1</strain>
    </source>
</reference>
<dbReference type="Gene3D" id="1.10.8.60">
    <property type="match status" value="1"/>
</dbReference>
<dbReference type="InterPro" id="IPR003593">
    <property type="entry name" value="AAA+_ATPase"/>
</dbReference>
<dbReference type="Gene3D" id="3.40.50.300">
    <property type="entry name" value="P-loop containing nucleotide triphosphate hydrolases"/>
    <property type="match status" value="1"/>
</dbReference>